<dbReference type="KEGG" id="vg:23301100"/>
<reference evidence="1 2" key="1">
    <citation type="submission" date="2012-08" db="EMBL/GenBank/DDBJ databases">
        <title>Selection and characterization of a candidate therapeutic bacteriophage that lyses the German Escherichia coli O104:H4 outbreak strain.</title>
        <authorList>
            <person name="Merabishvilli M."/>
            <person name="De Vos D."/>
            <person name="Verbeken G."/>
            <person name="Kropinski A."/>
            <person name="Vandenheuvel D."/>
            <person name="Lavigne R."/>
            <person name="Wattiau P."/>
            <person name="Mast J."/>
            <person name="Ragimbeau C."/>
            <person name="Mossong J."/>
            <person name="Scheres J."/>
            <person name="Chanishvili N."/>
            <person name="Vaneechoutte M."/>
            <person name="Pirnay J.P."/>
        </authorList>
    </citation>
    <scope>NUCLEOTIDE SEQUENCE [LARGE SCALE GENOMIC DNA]</scope>
</reference>
<dbReference type="Proteomes" id="UP000203896">
    <property type="component" value="Segment"/>
</dbReference>
<sequence>MKSLNRKRKAQRHKERAKKIAIELVEREDSYLSTGRLYTFHALIDGKPVLHNHDCLALFHEIEPIHREWDDNKAKGQYFLTCSCGHAGCAGYWEPVTIREKNDTIQWVARTRDGYDKGVDGTGDNVVYFNRDWYYMARCMILFYLDSMPYEYFSFQNGSEMTGKEWSEYIRKNLK</sequence>
<organism evidence="1 2">
    <name type="scientific">Enterobacteria phage GEC-3S</name>
    <dbReference type="NCBI Taxonomy" id="1222338"/>
    <lineage>
        <taxon>Viruses</taxon>
        <taxon>Duplodnaviria</taxon>
        <taxon>Heunggongvirae</taxon>
        <taxon>Uroviricota</taxon>
        <taxon>Caudoviricetes</taxon>
        <taxon>Pantevenvirales</taxon>
        <taxon>Straboviridae</taxon>
        <taxon>Krischvirus</taxon>
        <taxon>Krischvirus gec3s</taxon>
    </lineage>
</organism>
<dbReference type="OrthoDB" id="41164at10239"/>
<keyword evidence="2" id="KW-1185">Reference proteome</keyword>
<evidence type="ECO:0000313" key="1">
    <source>
        <dbReference type="EMBL" id="CEO90657.1"/>
    </source>
</evidence>
<protein>
    <submittedName>
        <fullName evidence="1">Uncharacterized protein</fullName>
    </submittedName>
</protein>
<accession>A0A0B7MSK7</accession>
<dbReference type="RefSeq" id="YP_009118737.1">
    <property type="nucleotide sequence ID" value="NC_025425.1"/>
</dbReference>
<evidence type="ECO:0000313" key="2">
    <source>
        <dbReference type="Proteomes" id="UP000203896"/>
    </source>
</evidence>
<proteinExistence type="predicted"/>
<gene>
    <name evidence="1" type="ORF">BN201_0054</name>
</gene>
<name>A0A0B7MSK7_9CAUD</name>
<dbReference type="EMBL" id="HE978309">
    <property type="protein sequence ID" value="CEO90657.1"/>
    <property type="molecule type" value="Genomic_DNA"/>
</dbReference>
<dbReference type="GeneID" id="23301100"/>